<dbReference type="InterPro" id="IPR029044">
    <property type="entry name" value="Nucleotide-diphossugar_trans"/>
</dbReference>
<dbReference type="Gene3D" id="3.90.550.10">
    <property type="entry name" value="Spore Coat Polysaccharide Biosynthesis Protein SpsA, Chain A"/>
    <property type="match status" value="1"/>
</dbReference>
<accession>A0ABT7YP63</accession>
<keyword evidence="4" id="KW-1185">Reference proteome</keyword>
<dbReference type="Proteomes" id="UP001171902">
    <property type="component" value="Unassembled WGS sequence"/>
</dbReference>
<feature type="domain" description="TarS/TarP linker" evidence="2">
    <location>
        <begin position="233"/>
        <end position="317"/>
    </location>
</feature>
<dbReference type="Pfam" id="PF00535">
    <property type="entry name" value="Glycos_transf_2"/>
    <property type="match status" value="1"/>
</dbReference>
<dbReference type="EMBL" id="JAUEMJ010000003">
    <property type="protein sequence ID" value="MDN3240429.1"/>
    <property type="molecule type" value="Genomic_DNA"/>
</dbReference>
<keyword evidence="3" id="KW-0328">Glycosyltransferase</keyword>
<dbReference type="GO" id="GO:0016757">
    <property type="term" value="F:glycosyltransferase activity"/>
    <property type="evidence" value="ECO:0007669"/>
    <property type="project" value="UniProtKB-KW"/>
</dbReference>
<gene>
    <name evidence="3" type="ORF">QWI33_11890</name>
</gene>
<dbReference type="PANTHER" id="PTHR22916">
    <property type="entry name" value="GLYCOSYLTRANSFERASE"/>
    <property type="match status" value="1"/>
</dbReference>
<sequence length="526" mass="59216">MIIPVHNAMPYLLQCLQSVVDQTIGTAKLEVIAVDDGSTDGSGEALDEFAAAHPGLARIVHQEASGTPSAPRNLAFDMARGRYVQVLDADDYLGPETLKRSVAMAEANDSDVVLQKIVSVGGRTVAGSMFHYDQPRADLYSSRVYWSLGAWKLYRRDLLEKHRLRFRTDRRTGEDRPFVFLAYYHARNISVIGDYDCYYMVQRDDGGNLTTGGMRIPEGQKFNGESPLEMMAPLVCETVEPGPKQDYLMSRHWEVEGERELVILRGLRSREEREVRLKIFQGLLERYYTEEAGKGLHAHIRLCFHLARRGDLDEVLAALDLGEDDVPLVGRDGRLYAVLPGHEAEAGIGDGPWVEIGGEVGLSHWLDGVETDGKTLRLRGTGWPRPLPADRVELRLELRHREQGVVRPVDLDHVNGRFTTEIDLRRDLGPLEQALGVWDIDLVASIGAFERRAPFGASLGKPMRGNPFTWVVRAPRQRRAPIMIRPHRVLGSGQLAVSVRRPLTLRAVREEVRRAKRHLKRQRGKK</sequence>
<organism evidence="3 4">
    <name type="scientific">Glycomyces tritici</name>
    <dbReference type="NCBI Taxonomy" id="2665176"/>
    <lineage>
        <taxon>Bacteria</taxon>
        <taxon>Bacillati</taxon>
        <taxon>Actinomycetota</taxon>
        <taxon>Actinomycetes</taxon>
        <taxon>Glycomycetales</taxon>
        <taxon>Glycomycetaceae</taxon>
        <taxon>Glycomyces</taxon>
    </lineage>
</organism>
<evidence type="ECO:0000259" key="2">
    <source>
        <dbReference type="Pfam" id="PF22181"/>
    </source>
</evidence>
<dbReference type="CDD" id="cd00761">
    <property type="entry name" value="Glyco_tranf_GTA_type"/>
    <property type="match status" value="1"/>
</dbReference>
<dbReference type="Pfam" id="PF22181">
    <property type="entry name" value="TarS_linker"/>
    <property type="match status" value="1"/>
</dbReference>
<dbReference type="InterPro" id="IPR001173">
    <property type="entry name" value="Glyco_trans_2-like"/>
</dbReference>
<evidence type="ECO:0000259" key="1">
    <source>
        <dbReference type="Pfam" id="PF00535"/>
    </source>
</evidence>
<feature type="domain" description="Glycosyltransferase 2-like" evidence="1">
    <location>
        <begin position="2"/>
        <end position="129"/>
    </location>
</feature>
<name>A0ABT7YP63_9ACTN</name>
<evidence type="ECO:0000313" key="4">
    <source>
        <dbReference type="Proteomes" id="UP001171902"/>
    </source>
</evidence>
<dbReference type="SUPFAM" id="SSF53448">
    <property type="entry name" value="Nucleotide-diphospho-sugar transferases"/>
    <property type="match status" value="1"/>
</dbReference>
<protein>
    <submittedName>
        <fullName evidence="3">Glycosyltransferase family 2 protein</fullName>
        <ecNumber evidence="3">2.4.-.-</ecNumber>
    </submittedName>
</protein>
<dbReference type="RefSeq" id="WP_289957361.1">
    <property type="nucleotide sequence ID" value="NZ_JAUEMJ010000003.1"/>
</dbReference>
<reference evidence="3" key="1">
    <citation type="submission" date="2023-06" db="EMBL/GenBank/DDBJ databases">
        <title>Gycomyces niveus sp.nov., a novel actinomycete isolated from soil in Shouguang.</title>
        <authorList>
            <person name="Yang X."/>
            <person name="Zhao J."/>
        </authorList>
    </citation>
    <scope>NUCLEOTIDE SEQUENCE</scope>
    <source>
        <strain evidence="3">NEAU C2</strain>
    </source>
</reference>
<dbReference type="InterPro" id="IPR054028">
    <property type="entry name" value="TarS/TarP_linker"/>
</dbReference>
<comment type="caution">
    <text evidence="3">The sequence shown here is derived from an EMBL/GenBank/DDBJ whole genome shotgun (WGS) entry which is preliminary data.</text>
</comment>
<keyword evidence="3" id="KW-0808">Transferase</keyword>
<dbReference type="PANTHER" id="PTHR22916:SF3">
    <property type="entry name" value="UDP-GLCNAC:BETAGAL BETA-1,3-N-ACETYLGLUCOSAMINYLTRANSFERASE-LIKE PROTEIN 1"/>
    <property type="match status" value="1"/>
</dbReference>
<evidence type="ECO:0000313" key="3">
    <source>
        <dbReference type="EMBL" id="MDN3240429.1"/>
    </source>
</evidence>
<proteinExistence type="predicted"/>
<dbReference type="EC" id="2.4.-.-" evidence="3"/>